<comment type="catalytic activity">
    <reaction evidence="7 8">
        <text>4 porphobilinogen + H2O = hydroxymethylbilane + 4 NH4(+)</text>
        <dbReference type="Rhea" id="RHEA:13185"/>
        <dbReference type="ChEBI" id="CHEBI:15377"/>
        <dbReference type="ChEBI" id="CHEBI:28938"/>
        <dbReference type="ChEBI" id="CHEBI:57845"/>
        <dbReference type="ChEBI" id="CHEBI:58126"/>
        <dbReference type="EC" id="2.5.1.61"/>
    </reaction>
</comment>
<dbReference type="GO" id="GO:0004418">
    <property type="term" value="F:hydroxymethylbilane synthase activity"/>
    <property type="evidence" value="ECO:0007669"/>
    <property type="project" value="UniProtKB-UniRule"/>
</dbReference>
<evidence type="ECO:0000256" key="6">
    <source>
        <dbReference type="ARBA" id="ARBA00023244"/>
    </source>
</evidence>
<keyword evidence="12" id="KW-1185">Reference proteome</keyword>
<dbReference type="HAMAP" id="MF_00260">
    <property type="entry name" value="Porphobil_deam"/>
    <property type="match status" value="1"/>
</dbReference>
<sequence>MTQPLLRIGTRRSRLALAQSGMMQRAIGRALGVPEAEIETLVPLVEIVTTGDRIQDRRLLEVGGKALFTKEIEEALLDGRVDVAVHSMKDVPAEQPPGLAIAAVPEREDPRDAFISERYATFADLPQGARFGTASLRRQAQALALRPDLKIEMLRGNVDTRLKRLRDGDFDAILLACSGLNRLGLGEVIRQRLPLDAFLPAPGQGALALQTREDDVNAAWTRALNHAPTALCVAAERGAMTALEGSCRTAIGAYAHIAEGRLHLSTEMLSPDGSGRWTRSGDIAAPADLTQAELSAARALGLDLGGQVQAVAGDQKIAL</sequence>
<dbReference type="PANTHER" id="PTHR11557:SF0">
    <property type="entry name" value="PORPHOBILINOGEN DEAMINASE"/>
    <property type="match status" value="1"/>
</dbReference>
<keyword evidence="6 8" id="KW-0627">Porphyrin biosynthesis</keyword>
<name>A0A172Y8A0_9CAUL</name>
<dbReference type="PANTHER" id="PTHR11557">
    <property type="entry name" value="PORPHOBILINOGEN DEAMINASE"/>
    <property type="match status" value="1"/>
</dbReference>
<feature type="domain" description="Porphobilinogen deaminase C-terminal" evidence="10">
    <location>
        <begin position="230"/>
        <end position="289"/>
    </location>
</feature>
<dbReference type="GO" id="GO:0006782">
    <property type="term" value="P:protoporphyrinogen IX biosynthetic process"/>
    <property type="evidence" value="ECO:0007669"/>
    <property type="project" value="UniProtKB-UniRule"/>
</dbReference>
<evidence type="ECO:0000259" key="9">
    <source>
        <dbReference type="Pfam" id="PF01379"/>
    </source>
</evidence>
<comment type="similarity">
    <text evidence="3 8">Belongs to the HMBS family.</text>
</comment>
<evidence type="ECO:0000313" key="12">
    <source>
        <dbReference type="Proteomes" id="UP000077603"/>
    </source>
</evidence>
<dbReference type="SUPFAM" id="SSF54782">
    <property type="entry name" value="Porphobilinogen deaminase (hydroxymethylbilane synthase), C-terminal domain"/>
    <property type="match status" value="1"/>
</dbReference>
<dbReference type="PRINTS" id="PR00151">
    <property type="entry name" value="PORPHBDMNASE"/>
</dbReference>
<evidence type="ECO:0000256" key="5">
    <source>
        <dbReference type="ARBA" id="ARBA00022679"/>
    </source>
</evidence>
<dbReference type="eggNOG" id="COG0181">
    <property type="taxonomic scope" value="Bacteria"/>
</dbReference>
<evidence type="ECO:0000256" key="8">
    <source>
        <dbReference type="HAMAP-Rule" id="MF_00260"/>
    </source>
</evidence>
<dbReference type="KEGG" id="bne:DA69_12420"/>
<dbReference type="InterPro" id="IPR022418">
    <property type="entry name" value="Porphobilinogen_deaminase_C"/>
</dbReference>
<dbReference type="RefSeq" id="WP_025976403.1">
    <property type="nucleotide sequence ID" value="NZ_CP015614.1"/>
</dbReference>
<gene>
    <name evidence="8" type="primary">hemC</name>
    <name evidence="11" type="ORF">DA69_12420</name>
</gene>
<dbReference type="Proteomes" id="UP000077603">
    <property type="component" value="Chromosome"/>
</dbReference>
<dbReference type="UniPathway" id="UPA00251">
    <property type="reaction ID" value="UER00319"/>
</dbReference>
<dbReference type="EMBL" id="CP015614">
    <property type="protein sequence ID" value="ANF55469.1"/>
    <property type="molecule type" value="Genomic_DNA"/>
</dbReference>
<evidence type="ECO:0000313" key="11">
    <source>
        <dbReference type="EMBL" id="ANF55469.1"/>
    </source>
</evidence>
<comment type="subunit">
    <text evidence="4 8">Monomer.</text>
</comment>
<comment type="cofactor">
    <cofactor evidence="8">
        <name>dipyrromethane</name>
        <dbReference type="ChEBI" id="CHEBI:60342"/>
    </cofactor>
    <text evidence="8">Binds 1 dipyrromethane group covalently.</text>
</comment>
<dbReference type="NCBIfam" id="TIGR00212">
    <property type="entry name" value="hemC"/>
    <property type="match status" value="1"/>
</dbReference>
<dbReference type="SUPFAM" id="SSF53850">
    <property type="entry name" value="Periplasmic binding protein-like II"/>
    <property type="match status" value="1"/>
</dbReference>
<comment type="function">
    <text evidence="1 8">Tetrapolymerization of the monopyrrole PBG into the hydroxymethylbilane pre-uroporphyrinogen in several discrete steps.</text>
</comment>
<dbReference type="Gene3D" id="3.40.190.10">
    <property type="entry name" value="Periplasmic binding protein-like II"/>
    <property type="match status" value="2"/>
</dbReference>
<reference evidence="11 12" key="1">
    <citation type="journal article" date="2014" name="Genome Announc.">
        <title>Genome Sequence of a Promising Hydrogen-Producing Facultative Anaerobic Bacterium, Brevundimonas naejangsanensis Strain B1.</title>
        <authorList>
            <person name="Su H."/>
            <person name="Zhang T."/>
            <person name="Bao M."/>
            <person name="Jiang Y."/>
            <person name="Wang Y."/>
            <person name="Tan T."/>
        </authorList>
    </citation>
    <scope>NUCLEOTIDE SEQUENCE [LARGE SCALE GENOMIC DNA]</scope>
    <source>
        <strain evidence="11 12">B1</strain>
    </source>
</reference>
<feature type="modified residue" description="S-(dipyrrolylmethanemethyl)cysteine" evidence="8">
    <location>
        <position position="247"/>
    </location>
</feature>
<dbReference type="PIRSF" id="PIRSF001438">
    <property type="entry name" value="4pyrrol_synth_OHMeBilane_synth"/>
    <property type="match status" value="1"/>
</dbReference>
<dbReference type="Gene3D" id="3.30.160.40">
    <property type="entry name" value="Porphobilinogen deaminase, C-terminal domain"/>
    <property type="match status" value="1"/>
</dbReference>
<dbReference type="InterPro" id="IPR036803">
    <property type="entry name" value="Porphobilinogen_deaminase_C_sf"/>
</dbReference>
<evidence type="ECO:0000256" key="1">
    <source>
        <dbReference type="ARBA" id="ARBA00002869"/>
    </source>
</evidence>
<evidence type="ECO:0000256" key="2">
    <source>
        <dbReference type="ARBA" id="ARBA00004735"/>
    </source>
</evidence>
<dbReference type="FunFam" id="3.40.190.10:FF:000005">
    <property type="entry name" value="Porphobilinogen deaminase"/>
    <property type="match status" value="1"/>
</dbReference>
<feature type="domain" description="Porphobilinogen deaminase N-terminal" evidence="9">
    <location>
        <begin position="6"/>
        <end position="217"/>
    </location>
</feature>
<protein>
    <recommendedName>
        <fullName evidence="8">Porphobilinogen deaminase</fullName>
        <shortName evidence="8">PBG</shortName>
        <ecNumber evidence="8">2.5.1.61</ecNumber>
    </recommendedName>
    <alternativeName>
        <fullName evidence="8">Hydroxymethylbilane synthase</fullName>
        <shortName evidence="8">HMBS</shortName>
    </alternativeName>
    <alternativeName>
        <fullName evidence="8">Pre-uroporphyrinogen synthase</fullName>
    </alternativeName>
</protein>
<evidence type="ECO:0000256" key="3">
    <source>
        <dbReference type="ARBA" id="ARBA00005638"/>
    </source>
</evidence>
<accession>A0A172Y8A0</accession>
<proteinExistence type="inferred from homology"/>
<evidence type="ECO:0000259" key="10">
    <source>
        <dbReference type="Pfam" id="PF03900"/>
    </source>
</evidence>
<comment type="miscellaneous">
    <text evidence="8">The porphobilinogen subunits are added to the dipyrromethane group.</text>
</comment>
<dbReference type="PROSITE" id="PS00533">
    <property type="entry name" value="PORPHOBILINOGEN_DEAM"/>
    <property type="match status" value="1"/>
</dbReference>
<dbReference type="InterPro" id="IPR000860">
    <property type="entry name" value="HemC"/>
</dbReference>
<dbReference type="EC" id="2.5.1.61" evidence="8"/>
<dbReference type="InterPro" id="IPR022417">
    <property type="entry name" value="Porphobilin_deaminase_N"/>
</dbReference>
<dbReference type="AlphaFoldDB" id="A0A172Y8A0"/>
<organism evidence="11 12">
    <name type="scientific">Brevundimonas naejangsanensis</name>
    <dbReference type="NCBI Taxonomy" id="588932"/>
    <lineage>
        <taxon>Bacteria</taxon>
        <taxon>Pseudomonadati</taxon>
        <taxon>Pseudomonadota</taxon>
        <taxon>Alphaproteobacteria</taxon>
        <taxon>Caulobacterales</taxon>
        <taxon>Caulobacteraceae</taxon>
        <taxon>Brevundimonas</taxon>
    </lineage>
</organism>
<evidence type="ECO:0000256" key="7">
    <source>
        <dbReference type="ARBA" id="ARBA00048169"/>
    </source>
</evidence>
<dbReference type="InterPro" id="IPR022419">
    <property type="entry name" value="Porphobilin_deaminase_cofac_BS"/>
</dbReference>
<keyword evidence="5 8" id="KW-0808">Transferase</keyword>
<dbReference type="Pfam" id="PF03900">
    <property type="entry name" value="Porphobil_deamC"/>
    <property type="match status" value="1"/>
</dbReference>
<dbReference type="STRING" id="588932.DA69_12420"/>
<dbReference type="Pfam" id="PF01379">
    <property type="entry name" value="Porphobil_deam"/>
    <property type="match status" value="1"/>
</dbReference>
<comment type="pathway">
    <text evidence="2">Porphyrin-containing compound metabolism; protoporphyrin-IX biosynthesis; coproporphyrinogen-III from 5-aminolevulinate: step 2/4.</text>
</comment>
<evidence type="ECO:0000256" key="4">
    <source>
        <dbReference type="ARBA" id="ARBA00011245"/>
    </source>
</evidence>
<dbReference type="GO" id="GO:0005737">
    <property type="term" value="C:cytoplasm"/>
    <property type="evidence" value="ECO:0007669"/>
    <property type="project" value="UniProtKB-UniRule"/>
</dbReference>